<gene>
    <name evidence="1" type="ORF">PCA10_23270</name>
</gene>
<keyword evidence="2" id="KW-1185">Reference proteome</keyword>
<organism evidence="1 2">
    <name type="scientific">Metapseudomonas resinovorans NBRC 106553</name>
    <dbReference type="NCBI Taxonomy" id="1245471"/>
    <lineage>
        <taxon>Bacteria</taxon>
        <taxon>Pseudomonadati</taxon>
        <taxon>Pseudomonadota</taxon>
        <taxon>Gammaproteobacteria</taxon>
        <taxon>Pseudomonadales</taxon>
        <taxon>Pseudomonadaceae</taxon>
        <taxon>Metapseudomonas</taxon>
    </lineage>
</organism>
<reference evidence="1 2" key="1">
    <citation type="journal article" date="2013" name="Genome Announc.">
        <title>Complete Genome Sequence of the Carbazole Degrader Pseudomonas resinovorans Strain CA10 (NBRC 106553).</title>
        <authorList>
            <person name="Shintani M."/>
            <person name="Hosoyama A."/>
            <person name="Ohji S."/>
            <person name="Tsuchikane K."/>
            <person name="Takarada H."/>
            <person name="Yamazoe A."/>
            <person name="Fujita N."/>
            <person name="Nojiri H."/>
        </authorList>
    </citation>
    <scope>NUCLEOTIDE SEQUENCE [LARGE SCALE GENOMIC DNA]</scope>
    <source>
        <strain evidence="1 2">NBRC 106553</strain>
    </source>
</reference>
<sequence length="100" mass="10695">MLLVGLQSLEQGEGVGLADQPGEAMGEELGLFVDHHTAQALVVVIENDWGACVVSPQSRRRPDYEITHGEGGFVDDPNSPVSPLHTPIRNSLLMFACISA</sequence>
<name>S6BG76_METRE</name>
<protein>
    <submittedName>
        <fullName evidence="1">Uncharacterized protein</fullName>
    </submittedName>
</protein>
<dbReference type="EMBL" id="AP013068">
    <property type="protein sequence ID" value="BAN48059.1"/>
    <property type="molecule type" value="Genomic_DNA"/>
</dbReference>
<evidence type="ECO:0000313" key="1">
    <source>
        <dbReference type="EMBL" id="BAN48059.1"/>
    </source>
</evidence>
<dbReference type="Proteomes" id="UP000015503">
    <property type="component" value="Chromosome"/>
</dbReference>
<proteinExistence type="predicted"/>
<dbReference type="AlphaFoldDB" id="S6BG76"/>
<dbReference type="KEGG" id="pre:PCA10_23270"/>
<dbReference type="HOGENOM" id="CLU_2303580_0_0_6"/>
<dbReference type="STRING" id="1245471.PCA10_23270"/>
<evidence type="ECO:0000313" key="2">
    <source>
        <dbReference type="Proteomes" id="UP000015503"/>
    </source>
</evidence>
<accession>S6BG76</accession>